<evidence type="ECO:0000313" key="4">
    <source>
        <dbReference type="EMBL" id="GAG52193.1"/>
    </source>
</evidence>
<sequence length="213" mass="23565">YPVAEQMQIKYVDQKETLGIAHALGTLESRVDGAALMFLGDIYFITDRLGEMLRIYEASEVGAVLAVKVEDDPAAVSRNFAVFENEQGFVTRVIEKPRHARTKLKGCGLYLFGPEIFDAIRRTPRTAMRDEYEITDSIQILIDDQIGVRTARVIDDDLNLTVAGDLLSINMAELERAGLDNLVAEGTDLPATVKLDRCTVGRGVCFEGPARLE</sequence>
<dbReference type="InterPro" id="IPR050065">
    <property type="entry name" value="GlmU-like"/>
</dbReference>
<dbReference type="Gene3D" id="3.90.550.10">
    <property type="entry name" value="Spore Coat Polysaccharide Biosynthesis Protein SpsA, Chain A"/>
    <property type="match status" value="1"/>
</dbReference>
<name>X0YV32_9ZZZZ</name>
<dbReference type="InterPro" id="IPR029044">
    <property type="entry name" value="Nucleotide-diphossugar_trans"/>
</dbReference>
<feature type="non-terminal residue" evidence="4">
    <location>
        <position position="213"/>
    </location>
</feature>
<dbReference type="EMBL" id="BARS01054868">
    <property type="protein sequence ID" value="GAG52193.1"/>
    <property type="molecule type" value="Genomic_DNA"/>
</dbReference>
<feature type="non-terminal residue" evidence="4">
    <location>
        <position position="1"/>
    </location>
</feature>
<dbReference type="AlphaFoldDB" id="X0YV32"/>
<feature type="domain" description="Nucleotidyl transferase" evidence="3">
    <location>
        <begin position="7"/>
        <end position="145"/>
    </location>
</feature>
<evidence type="ECO:0000259" key="3">
    <source>
        <dbReference type="Pfam" id="PF00483"/>
    </source>
</evidence>
<accession>X0YV32</accession>
<keyword evidence="2" id="KW-0548">Nucleotidyltransferase</keyword>
<dbReference type="PANTHER" id="PTHR43584:SF8">
    <property type="entry name" value="N-ACETYLMURAMATE ALPHA-1-PHOSPHATE URIDYLYLTRANSFERASE"/>
    <property type="match status" value="1"/>
</dbReference>
<proteinExistence type="predicted"/>
<organism evidence="4">
    <name type="scientific">marine sediment metagenome</name>
    <dbReference type="NCBI Taxonomy" id="412755"/>
    <lineage>
        <taxon>unclassified sequences</taxon>
        <taxon>metagenomes</taxon>
        <taxon>ecological metagenomes</taxon>
    </lineage>
</organism>
<dbReference type="SUPFAM" id="SSF53448">
    <property type="entry name" value="Nucleotide-diphospho-sugar transferases"/>
    <property type="match status" value="1"/>
</dbReference>
<evidence type="ECO:0000256" key="1">
    <source>
        <dbReference type="ARBA" id="ARBA00022679"/>
    </source>
</evidence>
<protein>
    <recommendedName>
        <fullName evidence="3">Nucleotidyl transferase domain-containing protein</fullName>
    </recommendedName>
</protein>
<dbReference type="Pfam" id="PF00483">
    <property type="entry name" value="NTP_transferase"/>
    <property type="match status" value="1"/>
</dbReference>
<dbReference type="PANTHER" id="PTHR43584">
    <property type="entry name" value="NUCLEOTIDYL TRANSFERASE"/>
    <property type="match status" value="1"/>
</dbReference>
<reference evidence="4" key="1">
    <citation type="journal article" date="2014" name="Front. Microbiol.">
        <title>High frequency of phylogenetically diverse reductive dehalogenase-homologous genes in deep subseafloor sedimentary metagenomes.</title>
        <authorList>
            <person name="Kawai M."/>
            <person name="Futagami T."/>
            <person name="Toyoda A."/>
            <person name="Takaki Y."/>
            <person name="Nishi S."/>
            <person name="Hori S."/>
            <person name="Arai W."/>
            <person name="Tsubouchi T."/>
            <person name="Morono Y."/>
            <person name="Uchiyama I."/>
            <person name="Ito T."/>
            <person name="Fujiyama A."/>
            <person name="Inagaki F."/>
            <person name="Takami H."/>
        </authorList>
    </citation>
    <scope>NUCLEOTIDE SEQUENCE</scope>
    <source>
        <strain evidence="4">Expedition CK06-06</strain>
    </source>
</reference>
<dbReference type="InterPro" id="IPR005835">
    <property type="entry name" value="NTP_transferase_dom"/>
</dbReference>
<comment type="caution">
    <text evidence="4">The sequence shown here is derived from an EMBL/GenBank/DDBJ whole genome shotgun (WGS) entry which is preliminary data.</text>
</comment>
<keyword evidence="1" id="KW-0808">Transferase</keyword>
<evidence type="ECO:0000256" key="2">
    <source>
        <dbReference type="ARBA" id="ARBA00022695"/>
    </source>
</evidence>
<dbReference type="GO" id="GO:0016779">
    <property type="term" value="F:nucleotidyltransferase activity"/>
    <property type="evidence" value="ECO:0007669"/>
    <property type="project" value="UniProtKB-KW"/>
</dbReference>
<gene>
    <name evidence="4" type="ORF">S01H1_81131</name>
</gene>